<sequence>SGTVYSSSKIVYSNSGTVYGGITNNGTNNYIASDKNEEEPGEPSIRRSLHSIKRVNYAEIDGLDEERESK</sequence>
<proteinExistence type="predicted"/>
<dbReference type="EMBL" id="CAJVQB010021018">
    <property type="protein sequence ID" value="CAG8796004.1"/>
    <property type="molecule type" value="Genomic_DNA"/>
</dbReference>
<protein>
    <submittedName>
        <fullName evidence="1">10285_t:CDS:1</fullName>
    </submittedName>
</protein>
<comment type="caution">
    <text evidence="1">The sequence shown here is derived from an EMBL/GenBank/DDBJ whole genome shotgun (WGS) entry which is preliminary data.</text>
</comment>
<name>A0ABN7VRX8_GIGMA</name>
<evidence type="ECO:0000313" key="2">
    <source>
        <dbReference type="Proteomes" id="UP000789901"/>
    </source>
</evidence>
<organism evidence="1 2">
    <name type="scientific">Gigaspora margarita</name>
    <dbReference type="NCBI Taxonomy" id="4874"/>
    <lineage>
        <taxon>Eukaryota</taxon>
        <taxon>Fungi</taxon>
        <taxon>Fungi incertae sedis</taxon>
        <taxon>Mucoromycota</taxon>
        <taxon>Glomeromycotina</taxon>
        <taxon>Glomeromycetes</taxon>
        <taxon>Diversisporales</taxon>
        <taxon>Gigasporaceae</taxon>
        <taxon>Gigaspora</taxon>
    </lineage>
</organism>
<dbReference type="Proteomes" id="UP000789901">
    <property type="component" value="Unassembled WGS sequence"/>
</dbReference>
<gene>
    <name evidence="1" type="ORF">GMARGA_LOCUS22103</name>
</gene>
<keyword evidence="2" id="KW-1185">Reference proteome</keyword>
<evidence type="ECO:0000313" key="1">
    <source>
        <dbReference type="EMBL" id="CAG8796004.1"/>
    </source>
</evidence>
<reference evidence="1 2" key="1">
    <citation type="submission" date="2021-06" db="EMBL/GenBank/DDBJ databases">
        <authorList>
            <person name="Kallberg Y."/>
            <person name="Tangrot J."/>
            <person name="Rosling A."/>
        </authorList>
    </citation>
    <scope>NUCLEOTIDE SEQUENCE [LARGE SCALE GENOMIC DNA]</scope>
    <source>
        <strain evidence="1 2">120-4 pot B 10/14</strain>
    </source>
</reference>
<feature type="non-terminal residue" evidence="1">
    <location>
        <position position="1"/>
    </location>
</feature>
<accession>A0ABN7VRX8</accession>